<evidence type="ECO:0000313" key="2">
    <source>
        <dbReference type="EMBL" id="MBC5667759.1"/>
    </source>
</evidence>
<evidence type="ECO:0000256" key="1">
    <source>
        <dbReference type="SAM" id="Phobius"/>
    </source>
</evidence>
<keyword evidence="1" id="KW-0812">Transmembrane</keyword>
<name>A0ABR7F4A0_9FIRM</name>
<keyword evidence="1" id="KW-1133">Transmembrane helix</keyword>
<comment type="caution">
    <text evidence="2">The sequence shown here is derived from an EMBL/GenBank/DDBJ whole genome shotgun (WGS) entry which is preliminary data.</text>
</comment>
<keyword evidence="3" id="KW-1185">Reference proteome</keyword>
<accession>A0ABR7F4A0</accession>
<proteinExistence type="predicted"/>
<protein>
    <recommendedName>
        <fullName evidence="4">DNA-directed RNA polymerase subunit P</fullName>
    </recommendedName>
</protein>
<feature type="transmembrane region" description="Helical" evidence="1">
    <location>
        <begin position="339"/>
        <end position="361"/>
    </location>
</feature>
<dbReference type="PANTHER" id="PTHR37826">
    <property type="entry name" value="FLOTILLIN BAND_7_5 DOMAIN PROTEIN"/>
    <property type="match status" value="1"/>
</dbReference>
<evidence type="ECO:0008006" key="4">
    <source>
        <dbReference type="Google" id="ProtNLM"/>
    </source>
</evidence>
<evidence type="ECO:0000313" key="3">
    <source>
        <dbReference type="Proteomes" id="UP000597877"/>
    </source>
</evidence>
<dbReference type="Proteomes" id="UP000597877">
    <property type="component" value="Unassembled WGS sequence"/>
</dbReference>
<reference evidence="2 3" key="1">
    <citation type="submission" date="2020-08" db="EMBL/GenBank/DDBJ databases">
        <title>Genome public.</title>
        <authorList>
            <person name="Liu C."/>
            <person name="Sun Q."/>
        </authorList>
    </citation>
    <scope>NUCLEOTIDE SEQUENCE [LARGE SCALE GENOMIC DNA]</scope>
    <source>
        <strain evidence="2 3">BX4</strain>
    </source>
</reference>
<dbReference type="RefSeq" id="WP_118589512.1">
    <property type="nucleotide sequence ID" value="NZ_JACOOZ010000004.1"/>
</dbReference>
<dbReference type="EMBL" id="JACOOZ010000004">
    <property type="protein sequence ID" value="MBC5667759.1"/>
    <property type="molecule type" value="Genomic_DNA"/>
</dbReference>
<gene>
    <name evidence="2" type="ORF">H8S00_07185</name>
</gene>
<dbReference type="Gene3D" id="2.20.28.30">
    <property type="entry name" value="RNA polymerase ii, chain L"/>
    <property type="match status" value="2"/>
</dbReference>
<dbReference type="PANTHER" id="PTHR37826:SF3">
    <property type="entry name" value="J DOMAIN-CONTAINING PROTEIN"/>
    <property type="match status" value="1"/>
</dbReference>
<organism evidence="2 3">
    <name type="scientific">Eubacterium segne</name>
    <dbReference type="NCBI Taxonomy" id="2763045"/>
    <lineage>
        <taxon>Bacteria</taxon>
        <taxon>Bacillati</taxon>
        <taxon>Bacillota</taxon>
        <taxon>Clostridia</taxon>
        <taxon>Eubacteriales</taxon>
        <taxon>Eubacteriaceae</taxon>
        <taxon>Eubacterium</taxon>
    </lineage>
</organism>
<sequence>MADMQEYKCPCCGGAIEFNSAVQKMKCPYCDTEFEMDTLKGYDKELKEEAEDDMTWDTTAGGEWQDGETDGLHSYVCNSCGGEIVGDDTMAATSCPFCGNPVVLMGQFKGDLRPDYIIPFKLDKKAAKAGFEKHLSGKRLLPKVFKSQNHIEEIKGVYVPFWLFDTDAKAKIRYRATTVRTWSDSEYDYTETSHFMVHRGGSIGFERVPVDGSSKMADDLMESIEPYNFEDAVDFQTAYLAGYMADKYDVTAEQSIERANERVKQSTEDVFADTVTGYATVVPESTSIQLKNGKAKYALYPVWMLTTSWNGNNYIFAMNGQTGKFVGDLPVDKVAACKWAVGLTVVCSILVYIVAWILWFAGIL</sequence>
<keyword evidence="1" id="KW-0472">Membrane</keyword>